<feature type="transmembrane region" description="Helical" evidence="1">
    <location>
        <begin position="117"/>
        <end position="141"/>
    </location>
</feature>
<dbReference type="PANTHER" id="PTHR37810:SF5">
    <property type="entry name" value="IMMUNITY PROTEIN SDPI"/>
    <property type="match status" value="1"/>
</dbReference>
<protein>
    <recommendedName>
        <fullName evidence="2">DUF1648 domain-containing protein</fullName>
    </recommendedName>
</protein>
<dbReference type="Pfam" id="PF07853">
    <property type="entry name" value="DUF1648"/>
    <property type="match status" value="1"/>
</dbReference>
<feature type="transmembrane region" description="Helical" evidence="1">
    <location>
        <begin position="68"/>
        <end position="96"/>
    </location>
</feature>
<evidence type="ECO:0000259" key="2">
    <source>
        <dbReference type="Pfam" id="PF07853"/>
    </source>
</evidence>
<dbReference type="RefSeq" id="WP_158618769.1">
    <property type="nucleotide sequence ID" value="NZ_AP018449.1"/>
</dbReference>
<feature type="transmembrane region" description="Helical" evidence="1">
    <location>
        <begin position="153"/>
        <end position="171"/>
    </location>
</feature>
<dbReference type="AlphaFoldDB" id="A0A348ALU3"/>
<name>A0A348ALU3_9FIRM</name>
<reference evidence="3 4" key="1">
    <citation type="journal article" date="2018" name="Int. J. Syst. Evol. Microbiol.">
        <title>Methylomusa anaerophila gen. nov., sp. nov., an anaerobic methanol-utilizing bacterium isolated from a microbial fuel cell.</title>
        <authorList>
            <person name="Amano N."/>
            <person name="Yamamuro A."/>
            <person name="Miyahara M."/>
            <person name="Kouzuma A."/>
            <person name="Abe T."/>
            <person name="Watanabe K."/>
        </authorList>
    </citation>
    <scope>NUCLEOTIDE SEQUENCE [LARGE SCALE GENOMIC DNA]</scope>
    <source>
        <strain evidence="3 4">MMFC1</strain>
    </source>
</reference>
<dbReference type="GO" id="GO:0009636">
    <property type="term" value="P:response to toxic substance"/>
    <property type="evidence" value="ECO:0007669"/>
    <property type="project" value="TreeGrafter"/>
</dbReference>
<keyword evidence="1" id="KW-0472">Membrane</keyword>
<organism evidence="3 4">
    <name type="scientific">Methylomusa anaerophila</name>
    <dbReference type="NCBI Taxonomy" id="1930071"/>
    <lineage>
        <taxon>Bacteria</taxon>
        <taxon>Bacillati</taxon>
        <taxon>Bacillota</taxon>
        <taxon>Negativicutes</taxon>
        <taxon>Selenomonadales</taxon>
        <taxon>Sporomusaceae</taxon>
        <taxon>Methylomusa</taxon>
    </lineage>
</organism>
<proteinExistence type="predicted"/>
<accession>A0A348ALU3</accession>
<feature type="domain" description="DUF1648" evidence="2">
    <location>
        <begin position="23"/>
        <end position="71"/>
    </location>
</feature>
<evidence type="ECO:0000313" key="4">
    <source>
        <dbReference type="Proteomes" id="UP000276437"/>
    </source>
</evidence>
<keyword evidence="1" id="KW-1133">Transmembrane helix</keyword>
<dbReference type="EMBL" id="AP018449">
    <property type="protein sequence ID" value="BBB92041.1"/>
    <property type="molecule type" value="Genomic_DNA"/>
</dbReference>
<keyword evidence="1" id="KW-0812">Transmembrane</keyword>
<evidence type="ECO:0000313" key="3">
    <source>
        <dbReference type="EMBL" id="BBB92041.1"/>
    </source>
</evidence>
<gene>
    <name evidence="3" type="ORF">MAMMFC1_02726</name>
</gene>
<evidence type="ECO:0000256" key="1">
    <source>
        <dbReference type="SAM" id="Phobius"/>
    </source>
</evidence>
<dbReference type="Proteomes" id="UP000276437">
    <property type="component" value="Chromosome"/>
</dbReference>
<sequence>MASQEVIKILRSILTLQLASFVLVTFSFYLAISTYPALPHTFPVHFDLSGTPNRWEMKSWIDVLRLPLIQLGAFVFTTALTFWCVYSPRSLAYLNLPKIDNIKMLKLSDEKQGEIRLLSAVFISMITLFISFLFTIINYQLLQAETTGRNGSPIWIVVVIVISLLGSFISVKKLTSAIKHISGQ</sequence>
<dbReference type="PANTHER" id="PTHR37810">
    <property type="entry name" value="IMMUNITY PROTEIN SDPI"/>
    <property type="match status" value="1"/>
</dbReference>
<feature type="transmembrane region" description="Helical" evidence="1">
    <location>
        <begin position="12"/>
        <end position="32"/>
    </location>
</feature>
<dbReference type="OrthoDB" id="9808690at2"/>
<keyword evidence="4" id="KW-1185">Reference proteome</keyword>
<dbReference type="InterPro" id="IPR012867">
    <property type="entry name" value="DUF1648"/>
</dbReference>
<dbReference type="KEGG" id="mana:MAMMFC1_02726"/>